<sequence length="146" mass="15731">MLWMRFASNGKEVFAPGSMIRRWVIREAEANGEDAEWYEDEDEENEDEPSTAEADGLEGPVASGAPRQAPGAPKGSVKSGRWAPAEAKRPAHAIDAATWRPAKGAAATAHRPVASPRQHPTPTRGEQPTCEGFQAKLPWGLMSMGV</sequence>
<feature type="region of interest" description="Disordered" evidence="1">
    <location>
        <begin position="31"/>
        <end position="134"/>
    </location>
</feature>
<reference evidence="2" key="1">
    <citation type="submission" date="2021-01" db="EMBL/GenBank/DDBJ databases">
        <authorList>
            <person name="Corre E."/>
            <person name="Pelletier E."/>
            <person name="Niang G."/>
            <person name="Scheremetjew M."/>
            <person name="Finn R."/>
            <person name="Kale V."/>
            <person name="Holt S."/>
            <person name="Cochrane G."/>
            <person name="Meng A."/>
            <person name="Brown T."/>
            <person name="Cohen L."/>
        </authorList>
    </citation>
    <scope>NUCLEOTIDE SEQUENCE</scope>
    <source>
        <strain evidence="2">PLY182g</strain>
    </source>
</reference>
<evidence type="ECO:0000256" key="1">
    <source>
        <dbReference type="SAM" id="MobiDB-lite"/>
    </source>
</evidence>
<organism evidence="2">
    <name type="scientific">Coccolithus braarudii</name>
    <dbReference type="NCBI Taxonomy" id="221442"/>
    <lineage>
        <taxon>Eukaryota</taxon>
        <taxon>Haptista</taxon>
        <taxon>Haptophyta</taxon>
        <taxon>Prymnesiophyceae</taxon>
        <taxon>Coccolithales</taxon>
        <taxon>Coccolithaceae</taxon>
        <taxon>Coccolithus</taxon>
    </lineage>
</organism>
<dbReference type="EMBL" id="HBEY01028786">
    <property type="protein sequence ID" value="CAD8610280.1"/>
    <property type="molecule type" value="Transcribed_RNA"/>
</dbReference>
<feature type="compositionally biased region" description="Acidic residues" evidence="1">
    <location>
        <begin position="31"/>
        <end position="50"/>
    </location>
</feature>
<dbReference type="AlphaFoldDB" id="A0A7S0LHI4"/>
<accession>A0A7S0LHI4</accession>
<protein>
    <submittedName>
        <fullName evidence="2">Uncharacterized protein</fullName>
    </submittedName>
</protein>
<gene>
    <name evidence="2" type="ORF">CPEL01642_LOCUS13658</name>
</gene>
<name>A0A7S0LHI4_9EUKA</name>
<evidence type="ECO:0000313" key="2">
    <source>
        <dbReference type="EMBL" id="CAD8610280.1"/>
    </source>
</evidence>
<proteinExistence type="predicted"/>